<dbReference type="Pfam" id="PF01930">
    <property type="entry name" value="Cas_Cas4"/>
    <property type="match status" value="1"/>
</dbReference>
<proteinExistence type="predicted"/>
<protein>
    <recommendedName>
        <fullName evidence="12">DNA 3'-5' helicase</fullName>
        <ecNumber evidence="12">5.6.2.4</ecNumber>
    </recommendedName>
</protein>
<dbReference type="GO" id="GO:0000725">
    <property type="term" value="P:recombinational repair"/>
    <property type="evidence" value="ECO:0007669"/>
    <property type="project" value="TreeGrafter"/>
</dbReference>
<feature type="domain" description="UvrD-like helicase ATP-binding" evidence="14">
    <location>
        <begin position="1"/>
        <end position="463"/>
    </location>
</feature>
<dbReference type="PROSITE" id="PS51198">
    <property type="entry name" value="UVRD_HELICASE_ATP_BIND"/>
    <property type="match status" value="1"/>
</dbReference>
<evidence type="ECO:0000256" key="11">
    <source>
        <dbReference type="ARBA" id="ARBA00034617"/>
    </source>
</evidence>
<evidence type="ECO:0000256" key="5">
    <source>
        <dbReference type="ARBA" id="ARBA00022806"/>
    </source>
</evidence>
<keyword evidence="5 16" id="KW-0347">Helicase</keyword>
<keyword evidence="3" id="KW-0227">DNA damage</keyword>
<feature type="domain" description="UvrD-like helicase C-terminal" evidence="15">
    <location>
        <begin position="464"/>
        <end position="733"/>
    </location>
</feature>
<keyword evidence="1" id="KW-0540">Nuclease</keyword>
<dbReference type="Pfam" id="PF00580">
    <property type="entry name" value="UvrD-helicase"/>
    <property type="match status" value="1"/>
</dbReference>
<dbReference type="InterPro" id="IPR014017">
    <property type="entry name" value="DNA_helicase_UvrD-like_C"/>
</dbReference>
<dbReference type="Gene3D" id="3.40.50.300">
    <property type="entry name" value="P-loop containing nucleotide triphosphate hydrolases"/>
    <property type="match status" value="3"/>
</dbReference>
<dbReference type="Pfam" id="PF13361">
    <property type="entry name" value="UvrD_C"/>
    <property type="match status" value="1"/>
</dbReference>
<dbReference type="EMBL" id="SNRY01000878">
    <property type="protein sequence ID" value="KAA6335587.1"/>
    <property type="molecule type" value="Genomic_DNA"/>
</dbReference>
<evidence type="ECO:0000313" key="16">
    <source>
        <dbReference type="EMBL" id="KAA6335587.1"/>
    </source>
</evidence>
<comment type="catalytic activity">
    <reaction evidence="11">
        <text>Couples ATP hydrolysis with the unwinding of duplex DNA by translocating in the 3'-5' direction.</text>
        <dbReference type="EC" id="5.6.2.4"/>
    </reaction>
</comment>
<evidence type="ECO:0000256" key="7">
    <source>
        <dbReference type="ARBA" id="ARBA00022840"/>
    </source>
</evidence>
<evidence type="ECO:0000256" key="2">
    <source>
        <dbReference type="ARBA" id="ARBA00022741"/>
    </source>
</evidence>
<keyword evidence="10" id="KW-0413">Isomerase</keyword>
<dbReference type="GO" id="GO:0016887">
    <property type="term" value="F:ATP hydrolysis activity"/>
    <property type="evidence" value="ECO:0007669"/>
    <property type="project" value="RHEA"/>
</dbReference>
<evidence type="ECO:0000256" key="8">
    <source>
        <dbReference type="ARBA" id="ARBA00023125"/>
    </source>
</evidence>
<dbReference type="SUPFAM" id="SSF52540">
    <property type="entry name" value="P-loop containing nucleoside triphosphate hydrolases"/>
    <property type="match status" value="1"/>
</dbReference>
<reference evidence="16" key="1">
    <citation type="submission" date="2019-03" db="EMBL/GenBank/DDBJ databases">
        <title>Single cell metagenomics reveals metabolic interactions within the superorganism composed of flagellate Streblomastix strix and complex community of Bacteroidetes bacteria on its surface.</title>
        <authorList>
            <person name="Treitli S.C."/>
            <person name="Kolisko M."/>
            <person name="Husnik F."/>
            <person name="Keeling P."/>
            <person name="Hampl V."/>
        </authorList>
    </citation>
    <scope>NUCLEOTIDE SEQUENCE</scope>
    <source>
        <strain evidence="16">STM</strain>
    </source>
</reference>
<keyword evidence="9" id="KW-0234">DNA repair</keyword>
<keyword evidence="6" id="KW-0269">Exonuclease</keyword>
<evidence type="ECO:0000256" key="9">
    <source>
        <dbReference type="ARBA" id="ARBA00023204"/>
    </source>
</evidence>
<dbReference type="PANTHER" id="PTHR11070">
    <property type="entry name" value="UVRD / RECB / PCRA DNA HELICASE FAMILY MEMBER"/>
    <property type="match status" value="1"/>
</dbReference>
<comment type="catalytic activity">
    <reaction evidence="13">
        <text>ATP + H2O = ADP + phosphate + H(+)</text>
        <dbReference type="Rhea" id="RHEA:13065"/>
        <dbReference type="ChEBI" id="CHEBI:15377"/>
        <dbReference type="ChEBI" id="CHEBI:15378"/>
        <dbReference type="ChEBI" id="CHEBI:30616"/>
        <dbReference type="ChEBI" id="CHEBI:43474"/>
        <dbReference type="ChEBI" id="CHEBI:456216"/>
        <dbReference type="EC" id="5.6.2.4"/>
    </reaction>
</comment>
<evidence type="ECO:0000256" key="10">
    <source>
        <dbReference type="ARBA" id="ARBA00023235"/>
    </source>
</evidence>
<keyword evidence="4 16" id="KW-0378">Hydrolase</keyword>
<dbReference type="GO" id="GO:0005524">
    <property type="term" value="F:ATP binding"/>
    <property type="evidence" value="ECO:0007669"/>
    <property type="project" value="UniProtKB-KW"/>
</dbReference>
<evidence type="ECO:0000256" key="1">
    <source>
        <dbReference type="ARBA" id="ARBA00022722"/>
    </source>
</evidence>
<dbReference type="GO" id="GO:0043138">
    <property type="term" value="F:3'-5' DNA helicase activity"/>
    <property type="evidence" value="ECO:0007669"/>
    <property type="project" value="UniProtKB-EC"/>
</dbReference>
<dbReference type="InterPro" id="IPR014016">
    <property type="entry name" value="UvrD-like_ATP-bd"/>
</dbReference>
<evidence type="ECO:0000256" key="13">
    <source>
        <dbReference type="ARBA" id="ARBA00048988"/>
    </source>
</evidence>
<evidence type="ECO:0000259" key="15">
    <source>
        <dbReference type="PROSITE" id="PS51217"/>
    </source>
</evidence>
<dbReference type="AlphaFoldDB" id="A0A5J4RNW9"/>
<accession>A0A5J4RNW9</accession>
<keyword evidence="8" id="KW-0238">DNA-binding</keyword>
<name>A0A5J4RNW9_9ZZZZ</name>
<dbReference type="InterPro" id="IPR011604">
    <property type="entry name" value="PDDEXK-like_dom_sf"/>
</dbReference>
<dbReference type="InterPro" id="IPR027417">
    <property type="entry name" value="P-loop_NTPase"/>
</dbReference>
<evidence type="ECO:0000256" key="12">
    <source>
        <dbReference type="ARBA" id="ARBA00034808"/>
    </source>
</evidence>
<evidence type="ECO:0000256" key="6">
    <source>
        <dbReference type="ARBA" id="ARBA00022839"/>
    </source>
</evidence>
<gene>
    <name evidence="16" type="ORF">EZS27_016197</name>
</gene>
<dbReference type="Gene3D" id="3.90.320.10">
    <property type="match status" value="1"/>
</dbReference>
<dbReference type="EC" id="5.6.2.4" evidence="12"/>
<comment type="caution">
    <text evidence="16">The sequence shown here is derived from an EMBL/GenBank/DDBJ whole genome shotgun (WGS) entry which is preliminary data.</text>
</comment>
<sequence>MELLIYKASAGSGKTFTLTVEYIKHLICNPHAYRQILAVTFTNKATAEMKERILSQLYGIGTNDKDSTPYLNRISEDVNKSKEEISQAAGEALKYIINDYSSFRVETIDTFFQSILRNLTRELELSPNLNIILNNAEVLSDAVDTMIEKLEPNSPVLSWLLDYINEKIAEDKRWNVSNEIKKFGMHIFNEEYMERGERLQRQLKKPDTIKDYRHELNALMNKALEQMKAFAVQFDGELENYSLAAFDLKNKEKGISSYFRKLNDGILDDDIRNKTVEQCLEDEGNWAAKTSPRYEDIRSLAALILIPLLQKAESMRAKNNRIVNSCRLSLQYLNRLQLLANIDEEVRQLNRKENRFFLSDTNALLHSLLKEGDPSFVFEKIGTSIRNVMIDEFQDTSRMQWNNFKLLLLESLSQGGDSLIVGDVKQSVYRWRNGDWRILNDLNDRINNFPIRIKTLKTNRRSETNIIRFNNKLFTSAIEYLNELHFSQLDEPCEPLQKAYSDVVQESPRTKEQGYVKVSFLEKDEEHDYTEQTLIALGEEVQQLVEAGVRPNDIAVLVRKNKNIPLIADYLDKELHYKIISDDAFRLDASIAVCMMIDALRWLSSPDNDIVRAQLTIAYRNEVLKQNEDINTLLLSSSNEWLPEEFITQATILRFMPLYELLQELFRIFEVNRIEGQDAYLFAFFDAVIEYTQENSSDSDKFVCFWDEELCGKTISGGEFEGIRILSIHKSKGLEFHTILLPFCDWKLENETNDHLIWCSAQESPFDKIDIVPVNYSTRMAESVYRNDYLSERLQLWVDNLNLLYVAFTRAEKNLIIWSKKKGQAKTISELLAQSLSRMTADQKPLTWDEEQPYEMGIFLPSATGTTSTSITNILLQKPVKKSVNINIAGHQNIAFRQSNDSTRFIQNNNEEATDNRFIHRGLLLHTLFSAIKTKEDIEPAIERLLFDGIIGTKEMEKDIRSTVKKAFALPQIQEWYSGEWQLFNECDILYKTENRLHTRRPDRVMRKDNKVIVLDFKFGEQKKEQHSAQVKEYMTLLAQMGCENISGYLWYVEKESIEAV</sequence>
<organism evidence="16">
    <name type="scientific">termite gut metagenome</name>
    <dbReference type="NCBI Taxonomy" id="433724"/>
    <lineage>
        <taxon>unclassified sequences</taxon>
        <taxon>metagenomes</taxon>
        <taxon>organismal metagenomes</taxon>
    </lineage>
</organism>
<evidence type="ECO:0000259" key="14">
    <source>
        <dbReference type="PROSITE" id="PS51198"/>
    </source>
</evidence>
<dbReference type="InterPro" id="IPR000212">
    <property type="entry name" value="DNA_helicase_UvrD/REP"/>
</dbReference>
<dbReference type="GO" id="GO:0003677">
    <property type="term" value="F:DNA binding"/>
    <property type="evidence" value="ECO:0007669"/>
    <property type="project" value="UniProtKB-KW"/>
</dbReference>
<keyword evidence="7" id="KW-0067">ATP-binding</keyword>
<dbReference type="GO" id="GO:0004527">
    <property type="term" value="F:exonuclease activity"/>
    <property type="evidence" value="ECO:0007669"/>
    <property type="project" value="UniProtKB-KW"/>
</dbReference>
<dbReference type="GO" id="GO:0005829">
    <property type="term" value="C:cytosol"/>
    <property type="evidence" value="ECO:0007669"/>
    <property type="project" value="TreeGrafter"/>
</dbReference>
<dbReference type="PROSITE" id="PS51217">
    <property type="entry name" value="UVRD_HELICASE_CTER"/>
    <property type="match status" value="1"/>
</dbReference>
<dbReference type="InterPro" id="IPR022765">
    <property type="entry name" value="Dna2/Cas4_DUF83"/>
</dbReference>
<evidence type="ECO:0000256" key="3">
    <source>
        <dbReference type="ARBA" id="ARBA00022763"/>
    </source>
</evidence>
<keyword evidence="2" id="KW-0547">Nucleotide-binding</keyword>
<dbReference type="Gene3D" id="1.10.3170.10">
    <property type="entry name" value="Recbcd, chain B, domain 2"/>
    <property type="match status" value="1"/>
</dbReference>
<evidence type="ECO:0000256" key="4">
    <source>
        <dbReference type="ARBA" id="ARBA00022801"/>
    </source>
</evidence>
<dbReference type="PANTHER" id="PTHR11070:SF67">
    <property type="entry name" value="DNA 3'-5' HELICASE"/>
    <property type="match status" value="1"/>
</dbReference>